<dbReference type="STRING" id="1562970.ING2E5B_1041"/>
<dbReference type="EMBL" id="LN515532">
    <property type="protein sequence ID" value="CEA15794.1"/>
    <property type="molecule type" value="Genomic_DNA"/>
</dbReference>
<keyword evidence="3" id="KW-1185">Reference proteome</keyword>
<accession>A0A098BYQ6</accession>
<evidence type="ECO:0000259" key="1">
    <source>
        <dbReference type="Pfam" id="PF13588"/>
    </source>
</evidence>
<sequence length="150" mass="17793">MYSLNLPTYEAKIRKNSNGLEIFDPLRRKYIALTPEEWVRQHFVNYLINYKNYPASLMANEAGIKLNSLTRRCDTVVYNNQLVPLMIIEYKESKVQITQNVFDQVVRYNTVLKVPYIVVSNGISHYCCRMNYEDQSFEYLTDIPEYQSLR</sequence>
<evidence type="ECO:0000313" key="2">
    <source>
        <dbReference type="EMBL" id="CEA15794.1"/>
    </source>
</evidence>
<reference evidence="2 3" key="1">
    <citation type="submission" date="2014-08" db="EMBL/GenBank/DDBJ databases">
        <authorList>
            <person name="Wibberg D."/>
        </authorList>
    </citation>
    <scope>NUCLEOTIDE SEQUENCE [LARGE SCALE GENOMIC DNA]</scope>
    <source>
        <strain evidence="3">ING2-E5B</strain>
    </source>
</reference>
<proteinExistence type="predicted"/>
<dbReference type="KEGG" id="pbt:ING2E5B_1041"/>
<dbReference type="Pfam" id="PF13588">
    <property type="entry name" value="HSDR_N_2"/>
    <property type="match status" value="1"/>
</dbReference>
<feature type="domain" description="Type I restriction enzyme R protein N-terminal" evidence="1">
    <location>
        <begin position="35"/>
        <end position="144"/>
    </location>
</feature>
<dbReference type="OrthoDB" id="9790377at2"/>
<organism evidence="2 3">
    <name type="scientific">Fermentimonas caenicola</name>
    <dbReference type="NCBI Taxonomy" id="1562970"/>
    <lineage>
        <taxon>Bacteria</taxon>
        <taxon>Pseudomonadati</taxon>
        <taxon>Bacteroidota</taxon>
        <taxon>Bacteroidia</taxon>
        <taxon>Bacteroidales</taxon>
        <taxon>Dysgonomonadaceae</taxon>
        <taxon>Fermentimonas</taxon>
    </lineage>
</organism>
<dbReference type="HOGENOM" id="CLU_115841_0_0_10"/>
<name>A0A098BYQ6_9BACT</name>
<dbReference type="PATRIC" id="fig|1562970.3.peg.1029"/>
<gene>
    <name evidence="2" type="ORF">ING2E5B_1041</name>
</gene>
<protein>
    <recommendedName>
        <fullName evidence="1">Type I restriction enzyme R protein N-terminal domain-containing protein</fullName>
    </recommendedName>
</protein>
<dbReference type="AlphaFoldDB" id="A0A098BYQ6"/>
<dbReference type="InterPro" id="IPR029464">
    <property type="entry name" value="HSDR_N"/>
</dbReference>
<evidence type="ECO:0000313" key="3">
    <source>
        <dbReference type="Proteomes" id="UP000032417"/>
    </source>
</evidence>
<dbReference type="Proteomes" id="UP000032417">
    <property type="component" value="Chromosome 1"/>
</dbReference>
<dbReference type="Gene3D" id="3.90.1570.30">
    <property type="match status" value="1"/>
</dbReference>